<organism evidence="2 3">
    <name type="scientific">Egibacter rhizosphaerae</name>
    <dbReference type="NCBI Taxonomy" id="1670831"/>
    <lineage>
        <taxon>Bacteria</taxon>
        <taxon>Bacillati</taxon>
        <taxon>Actinomycetota</taxon>
        <taxon>Nitriliruptoria</taxon>
        <taxon>Egibacterales</taxon>
        <taxon>Egibacteraceae</taxon>
        <taxon>Egibacter</taxon>
    </lineage>
</organism>
<dbReference type="Proteomes" id="UP000291469">
    <property type="component" value="Chromosome"/>
</dbReference>
<name>A0A411YB62_9ACTN</name>
<feature type="domain" description="Mandelate racemase/muconate lactonizing enzyme C-terminal" evidence="1">
    <location>
        <begin position="151"/>
        <end position="246"/>
    </location>
</feature>
<dbReference type="InterPro" id="IPR018110">
    <property type="entry name" value="Mandel_Rmase/mucon_lact_enz_CS"/>
</dbReference>
<dbReference type="PROSITE" id="PS00909">
    <property type="entry name" value="MR_MLE_2"/>
    <property type="match status" value="1"/>
</dbReference>
<dbReference type="InterPro" id="IPR034593">
    <property type="entry name" value="DgoD-like"/>
</dbReference>
<dbReference type="EMBL" id="CP036402">
    <property type="protein sequence ID" value="QBI18425.1"/>
    <property type="molecule type" value="Genomic_DNA"/>
</dbReference>
<evidence type="ECO:0000313" key="3">
    <source>
        <dbReference type="Proteomes" id="UP000291469"/>
    </source>
</evidence>
<accession>A0A411YB62</accession>
<dbReference type="Gene3D" id="3.20.20.120">
    <property type="entry name" value="Enolase-like C-terminal domain"/>
    <property type="match status" value="1"/>
</dbReference>
<dbReference type="AlphaFoldDB" id="A0A411YB62"/>
<keyword evidence="3" id="KW-1185">Reference proteome</keyword>
<dbReference type="SMART" id="SM00922">
    <property type="entry name" value="MR_MLE"/>
    <property type="match status" value="1"/>
</dbReference>
<dbReference type="KEGG" id="erz:ER308_01805"/>
<dbReference type="InterPro" id="IPR029065">
    <property type="entry name" value="Enolase_C-like"/>
</dbReference>
<dbReference type="Pfam" id="PF13378">
    <property type="entry name" value="MR_MLE_C"/>
    <property type="match status" value="1"/>
</dbReference>
<dbReference type="SFLD" id="SFLDG00179">
    <property type="entry name" value="mandelate_racemase"/>
    <property type="match status" value="1"/>
</dbReference>
<dbReference type="InterPro" id="IPR013341">
    <property type="entry name" value="Mandelate_racemase_N_dom"/>
</dbReference>
<dbReference type="PROSITE" id="PS00908">
    <property type="entry name" value="MR_MLE_1"/>
    <property type="match status" value="1"/>
</dbReference>
<dbReference type="CDD" id="cd03316">
    <property type="entry name" value="MR_like"/>
    <property type="match status" value="1"/>
</dbReference>
<evidence type="ECO:0000259" key="1">
    <source>
        <dbReference type="SMART" id="SM00922"/>
    </source>
</evidence>
<dbReference type="PANTHER" id="PTHR48080">
    <property type="entry name" value="D-GALACTONATE DEHYDRATASE-RELATED"/>
    <property type="match status" value="1"/>
</dbReference>
<sequence length="384" mass="40959">MSRRPQVVKIEPIPVAHQLPSGHRYGSARGQIPARAATLVRLETSEGVVGWGEGFGPPGPVVAGVAELRDEVVGQPVDRIVPLVRHILQTGYHRGLGGAHLAALSGVEIALWDAWGRTLGVPVTSLLGGRAREELVPYASTGYVLDHEDGEAAYAAQLETVASDGFPAAKVKLGLGAERDRRRAELAREKLGDDRVLMVDFNGNYTADLAIETLMAIRDLRIAWVEEPVPPEDLDGLARVRAAGVPIATGEALYTRYGFRPVIASQLADVVQPDVAKCGGIAEARVIIDLAHTWNLRVSPHVWGGAVAQAASLQLLAAVPATPHTAVAPQPLWLEFDRGANRLRDDLLVTPIRPVDGVVPVPDGPGLGVEIDEDAVTELRVRTS</sequence>
<dbReference type="InterPro" id="IPR036849">
    <property type="entry name" value="Enolase-like_C_sf"/>
</dbReference>
<dbReference type="OrthoDB" id="9796450at2"/>
<dbReference type="RefSeq" id="WP_131153423.1">
    <property type="nucleotide sequence ID" value="NZ_CP036402.1"/>
</dbReference>
<dbReference type="SFLD" id="SFLDS00001">
    <property type="entry name" value="Enolase"/>
    <property type="match status" value="1"/>
</dbReference>
<dbReference type="Gene3D" id="3.30.390.10">
    <property type="entry name" value="Enolase-like, N-terminal domain"/>
    <property type="match status" value="1"/>
</dbReference>
<gene>
    <name evidence="2" type="ORF">ER308_01805</name>
</gene>
<dbReference type="SUPFAM" id="SSF51604">
    <property type="entry name" value="Enolase C-terminal domain-like"/>
    <property type="match status" value="1"/>
</dbReference>
<dbReference type="InterPro" id="IPR029017">
    <property type="entry name" value="Enolase-like_N"/>
</dbReference>
<proteinExistence type="predicted"/>
<dbReference type="Pfam" id="PF02746">
    <property type="entry name" value="MR_MLE_N"/>
    <property type="match status" value="1"/>
</dbReference>
<protein>
    <submittedName>
        <fullName evidence="2">Mandelate racemase/muconate lactonizing enzyme family protein</fullName>
    </submittedName>
</protein>
<dbReference type="GO" id="GO:0009063">
    <property type="term" value="P:amino acid catabolic process"/>
    <property type="evidence" value="ECO:0007669"/>
    <property type="project" value="InterPro"/>
</dbReference>
<dbReference type="SUPFAM" id="SSF54826">
    <property type="entry name" value="Enolase N-terminal domain-like"/>
    <property type="match status" value="1"/>
</dbReference>
<evidence type="ECO:0000313" key="2">
    <source>
        <dbReference type="EMBL" id="QBI18425.1"/>
    </source>
</evidence>
<dbReference type="InterPro" id="IPR013342">
    <property type="entry name" value="Mandelate_racemase_C"/>
</dbReference>
<reference evidence="2 3" key="1">
    <citation type="submission" date="2019-01" db="EMBL/GenBank/DDBJ databases">
        <title>Egibacter rhizosphaerae EGI 80759T.</title>
        <authorList>
            <person name="Chen D.-D."/>
            <person name="Tian Y."/>
            <person name="Jiao J.-Y."/>
            <person name="Zhang X.-T."/>
            <person name="Zhang Y.-G."/>
            <person name="Zhang Y."/>
            <person name="Xiao M."/>
            <person name="Shu W.-S."/>
            <person name="Li W.-J."/>
        </authorList>
    </citation>
    <scope>NUCLEOTIDE SEQUENCE [LARGE SCALE GENOMIC DNA]</scope>
    <source>
        <strain evidence="2 3">EGI 80759</strain>
    </source>
</reference>